<gene>
    <name evidence="2" type="ORF">ACFHYO_10305</name>
</gene>
<comment type="caution">
    <text evidence="2">The sequence shown here is derived from an EMBL/GenBank/DDBJ whole genome shotgun (WGS) entry which is preliminary data.</text>
</comment>
<protein>
    <submittedName>
        <fullName evidence="2">YHS domain-containing (Seleno)protein</fullName>
    </submittedName>
</protein>
<dbReference type="RefSeq" id="WP_394320229.1">
    <property type="nucleotide sequence ID" value="NZ_JBHMQU010000046.1"/>
</dbReference>
<evidence type="ECO:0000313" key="2">
    <source>
        <dbReference type="EMBL" id="MFC0812501.1"/>
    </source>
</evidence>
<feature type="signal peptide" evidence="1">
    <location>
        <begin position="1"/>
        <end position="28"/>
    </location>
</feature>
<evidence type="ECO:0000256" key="1">
    <source>
        <dbReference type="SAM" id="SignalP"/>
    </source>
</evidence>
<keyword evidence="3" id="KW-1185">Reference proteome</keyword>
<name>A0ABV6T5E5_9RHOB</name>
<dbReference type="Proteomes" id="UP001589920">
    <property type="component" value="Unassembled WGS sequence"/>
</dbReference>
<keyword evidence="1" id="KW-0732">Signal</keyword>
<evidence type="ECO:0000313" key="3">
    <source>
        <dbReference type="Proteomes" id="UP001589920"/>
    </source>
</evidence>
<dbReference type="EMBL" id="JBHMQU010000046">
    <property type="protein sequence ID" value="MFC0812501.1"/>
    <property type="molecule type" value="Genomic_DNA"/>
</dbReference>
<sequence>MSLRRLSPAPLALALSAALGLAAGPVWAQTAVGGMDVVSLRDSGRAIAGDDAISTHWRGREWSFANEANRATFESNPSAYAPGFGGNCPVALSEGARRPGLPDFPVVIGGRLYLTSSGAAQSAMRADPDAILGRAATAWANLKN</sequence>
<dbReference type="NCBIfam" id="NF041384">
    <property type="entry name" value="YHS_seleno_dom"/>
    <property type="match status" value="1"/>
</dbReference>
<organism evidence="2 3">
    <name type="scientific">Paracoccus panacisoli</name>
    <dbReference type="NCBI Taxonomy" id="1510163"/>
    <lineage>
        <taxon>Bacteria</taxon>
        <taxon>Pseudomonadati</taxon>
        <taxon>Pseudomonadota</taxon>
        <taxon>Alphaproteobacteria</taxon>
        <taxon>Rhodobacterales</taxon>
        <taxon>Paracoccaceae</taxon>
        <taxon>Paracoccus</taxon>
    </lineage>
</organism>
<reference evidence="2 3" key="1">
    <citation type="submission" date="2024-09" db="EMBL/GenBank/DDBJ databases">
        <authorList>
            <person name="Sun Q."/>
            <person name="Mori K."/>
        </authorList>
    </citation>
    <scope>NUCLEOTIDE SEQUENCE [LARGE SCALE GENOMIC DNA]</scope>
    <source>
        <strain evidence="2 3">KCTC 42086</strain>
    </source>
</reference>
<proteinExistence type="predicted"/>
<feature type="chain" id="PRO_5046319691" evidence="1">
    <location>
        <begin position="29"/>
        <end position="144"/>
    </location>
</feature>
<accession>A0ABV6T5E5</accession>